<keyword evidence="3" id="KW-0813">Transport</keyword>
<dbReference type="GO" id="GO:0015087">
    <property type="term" value="F:cobalt ion transmembrane transporter activity"/>
    <property type="evidence" value="ECO:0007669"/>
    <property type="project" value="TreeGrafter"/>
</dbReference>
<keyword evidence="4" id="KW-1003">Cell membrane</keyword>
<organism evidence="9 10">
    <name type="scientific">Oscillochloris trichoides DG-6</name>
    <dbReference type="NCBI Taxonomy" id="765420"/>
    <lineage>
        <taxon>Bacteria</taxon>
        <taxon>Bacillati</taxon>
        <taxon>Chloroflexota</taxon>
        <taxon>Chloroflexia</taxon>
        <taxon>Chloroflexales</taxon>
        <taxon>Chloroflexineae</taxon>
        <taxon>Oscillochloridaceae</taxon>
        <taxon>Oscillochloris</taxon>
    </lineage>
</organism>
<dbReference type="GO" id="GO:0005886">
    <property type="term" value="C:plasma membrane"/>
    <property type="evidence" value="ECO:0007669"/>
    <property type="project" value="UniProtKB-SubCell"/>
</dbReference>
<keyword evidence="5 8" id="KW-0812">Transmembrane</keyword>
<gene>
    <name evidence="9" type="ORF">OSCT_1399</name>
</gene>
<dbReference type="OrthoDB" id="9803416at2"/>
<dbReference type="eggNOG" id="COG0598">
    <property type="taxonomic scope" value="Bacteria"/>
</dbReference>
<proteinExistence type="inferred from homology"/>
<dbReference type="AlphaFoldDB" id="E1IDJ8"/>
<protein>
    <submittedName>
        <fullName evidence="9">Mg2 transporter protein CorA family protein</fullName>
    </submittedName>
</protein>
<dbReference type="GO" id="GO:0050897">
    <property type="term" value="F:cobalt ion binding"/>
    <property type="evidence" value="ECO:0007669"/>
    <property type="project" value="TreeGrafter"/>
</dbReference>
<evidence type="ECO:0000256" key="2">
    <source>
        <dbReference type="ARBA" id="ARBA00009765"/>
    </source>
</evidence>
<evidence type="ECO:0000313" key="10">
    <source>
        <dbReference type="Proteomes" id="UP000054010"/>
    </source>
</evidence>
<feature type="transmembrane region" description="Helical" evidence="8">
    <location>
        <begin position="268"/>
        <end position="287"/>
    </location>
</feature>
<dbReference type="HOGENOM" id="CLU_007127_0_0_0"/>
<dbReference type="GO" id="GO:0015095">
    <property type="term" value="F:magnesium ion transmembrane transporter activity"/>
    <property type="evidence" value="ECO:0007669"/>
    <property type="project" value="TreeGrafter"/>
</dbReference>
<dbReference type="InterPro" id="IPR002523">
    <property type="entry name" value="MgTranspt_CorA/ZnTranspt_ZntB"/>
</dbReference>
<evidence type="ECO:0000256" key="5">
    <source>
        <dbReference type="ARBA" id="ARBA00022692"/>
    </source>
</evidence>
<evidence type="ECO:0000256" key="3">
    <source>
        <dbReference type="ARBA" id="ARBA00022448"/>
    </source>
</evidence>
<evidence type="ECO:0000256" key="4">
    <source>
        <dbReference type="ARBA" id="ARBA00022475"/>
    </source>
</evidence>
<dbReference type="PANTHER" id="PTHR46494">
    <property type="entry name" value="CORA FAMILY METAL ION TRANSPORTER (EUROFUNG)"/>
    <property type="match status" value="1"/>
</dbReference>
<dbReference type="SUPFAM" id="SSF143865">
    <property type="entry name" value="CorA soluble domain-like"/>
    <property type="match status" value="1"/>
</dbReference>
<evidence type="ECO:0000256" key="7">
    <source>
        <dbReference type="ARBA" id="ARBA00023136"/>
    </source>
</evidence>
<dbReference type="InterPro" id="IPR045863">
    <property type="entry name" value="CorA_TM1_TM2"/>
</dbReference>
<dbReference type="GO" id="GO:0000287">
    <property type="term" value="F:magnesium ion binding"/>
    <property type="evidence" value="ECO:0007669"/>
    <property type="project" value="TreeGrafter"/>
</dbReference>
<dbReference type="EMBL" id="ADVR01000042">
    <property type="protein sequence ID" value="EFO80706.1"/>
    <property type="molecule type" value="Genomic_DNA"/>
</dbReference>
<evidence type="ECO:0000313" key="9">
    <source>
        <dbReference type="EMBL" id="EFO80706.1"/>
    </source>
</evidence>
<evidence type="ECO:0000256" key="8">
    <source>
        <dbReference type="SAM" id="Phobius"/>
    </source>
</evidence>
<dbReference type="Proteomes" id="UP000054010">
    <property type="component" value="Unassembled WGS sequence"/>
</dbReference>
<dbReference type="Pfam" id="PF01544">
    <property type="entry name" value="CorA"/>
    <property type="match status" value="1"/>
</dbReference>
<evidence type="ECO:0000256" key="1">
    <source>
        <dbReference type="ARBA" id="ARBA00004651"/>
    </source>
</evidence>
<feature type="transmembrane region" description="Helical" evidence="8">
    <location>
        <begin position="299"/>
        <end position="319"/>
    </location>
</feature>
<dbReference type="InterPro" id="IPR045861">
    <property type="entry name" value="CorA_cytoplasmic_dom"/>
</dbReference>
<evidence type="ECO:0000256" key="6">
    <source>
        <dbReference type="ARBA" id="ARBA00022989"/>
    </source>
</evidence>
<accession>E1IDJ8</accession>
<comment type="subcellular location">
    <subcellularLocation>
        <location evidence="1">Cell membrane</location>
        <topology evidence="1">Multi-pass membrane protein</topology>
    </subcellularLocation>
</comment>
<dbReference type="SUPFAM" id="SSF144083">
    <property type="entry name" value="Magnesium transport protein CorA, transmembrane region"/>
    <property type="match status" value="1"/>
</dbReference>
<comment type="similarity">
    <text evidence="2">Belongs to the CorA metal ion transporter (MIT) (TC 1.A.35) family.</text>
</comment>
<sequence>MRKPLVSHPAPPRTVLSGPVSIQSSFTEGGLTWVDVAYPTRDDVLSIADHYQFHPLHTEDVLSKLQRPKIDENEEVEYVFVVLHFPVYNEIDRLSVASEVDIFAGRDYVVTFHDGQLRPMRRLTQTADDERGRHLLMGRSSGFLIYRQIEALINYCFPMLYRLDEKLDALEEGIFKRDVQSTVQELSYLRRDIIALRRILKPNIPVIRYLAARELGYLRLDEDAYFGDLADGMTRLWDMLEEQKEIIEGLDSTLSSLTSHRINQEMKIFTLISVIMLPMTLVASVLGMNVAIPYADHPLALPATIGVMIVIAGSLYLFFRLKRMI</sequence>
<name>E1IDJ8_9CHLR</name>
<keyword evidence="10" id="KW-1185">Reference proteome</keyword>
<dbReference type="PANTHER" id="PTHR46494:SF1">
    <property type="entry name" value="CORA FAMILY METAL ION TRANSPORTER (EUROFUNG)"/>
    <property type="match status" value="1"/>
</dbReference>
<dbReference type="CDD" id="cd12822">
    <property type="entry name" value="TmCorA-like"/>
    <property type="match status" value="1"/>
</dbReference>
<comment type="caution">
    <text evidence="9">The sequence shown here is derived from an EMBL/GenBank/DDBJ whole genome shotgun (WGS) entry which is preliminary data.</text>
</comment>
<reference evidence="9 10" key="1">
    <citation type="journal article" date="2011" name="J. Bacteriol.">
        <title>Draft genome sequence of the anoxygenic filamentous phototrophic bacterium Oscillochloris trichoides subsp. DG-6.</title>
        <authorList>
            <person name="Kuznetsov B.B."/>
            <person name="Ivanovsky R.N."/>
            <person name="Keppen O.I."/>
            <person name="Sukhacheva M.V."/>
            <person name="Bumazhkin B.K."/>
            <person name="Patutina E.O."/>
            <person name="Beletsky A.V."/>
            <person name="Mardanov A.V."/>
            <person name="Baslerov R.V."/>
            <person name="Panteleeva A.N."/>
            <person name="Kolganova T.V."/>
            <person name="Ravin N.V."/>
            <person name="Skryabin K.G."/>
        </authorList>
    </citation>
    <scope>NUCLEOTIDE SEQUENCE [LARGE SCALE GENOMIC DNA]</scope>
    <source>
        <strain evidence="9 10">DG-6</strain>
    </source>
</reference>
<dbReference type="Gene3D" id="3.30.460.20">
    <property type="entry name" value="CorA soluble domain-like"/>
    <property type="match status" value="1"/>
</dbReference>
<keyword evidence="6 8" id="KW-1133">Transmembrane helix</keyword>
<keyword evidence="7 8" id="KW-0472">Membrane</keyword>
<dbReference type="Gene3D" id="1.20.58.340">
    <property type="entry name" value="Magnesium transport protein CorA, transmembrane region"/>
    <property type="match status" value="2"/>
</dbReference>